<dbReference type="AlphaFoldDB" id="A0A0E9U9I0"/>
<organism evidence="1">
    <name type="scientific">Anguilla anguilla</name>
    <name type="common">European freshwater eel</name>
    <name type="synonym">Muraena anguilla</name>
    <dbReference type="NCBI Taxonomy" id="7936"/>
    <lineage>
        <taxon>Eukaryota</taxon>
        <taxon>Metazoa</taxon>
        <taxon>Chordata</taxon>
        <taxon>Craniata</taxon>
        <taxon>Vertebrata</taxon>
        <taxon>Euteleostomi</taxon>
        <taxon>Actinopterygii</taxon>
        <taxon>Neopterygii</taxon>
        <taxon>Teleostei</taxon>
        <taxon>Anguilliformes</taxon>
        <taxon>Anguillidae</taxon>
        <taxon>Anguilla</taxon>
    </lineage>
</organism>
<name>A0A0E9U9I0_ANGAN</name>
<proteinExistence type="predicted"/>
<evidence type="ECO:0000313" key="1">
    <source>
        <dbReference type="EMBL" id="JAH62377.1"/>
    </source>
</evidence>
<reference evidence="1" key="2">
    <citation type="journal article" date="2015" name="Fish Shellfish Immunol.">
        <title>Early steps in the European eel (Anguilla anguilla)-Vibrio vulnificus interaction in the gills: Role of the RtxA13 toxin.</title>
        <authorList>
            <person name="Callol A."/>
            <person name="Pajuelo D."/>
            <person name="Ebbesson L."/>
            <person name="Teles M."/>
            <person name="MacKenzie S."/>
            <person name="Amaro C."/>
        </authorList>
    </citation>
    <scope>NUCLEOTIDE SEQUENCE</scope>
</reference>
<accession>A0A0E9U9I0</accession>
<dbReference type="EMBL" id="GBXM01046200">
    <property type="protein sequence ID" value="JAH62377.1"/>
    <property type="molecule type" value="Transcribed_RNA"/>
</dbReference>
<sequence>MSKFIFPGDFPELGPLFCCYLQGITSTFHERKTLSGRCCTTAAKLFQRKSVSYMPSYFLSKRTCGPGKI</sequence>
<reference evidence="1" key="1">
    <citation type="submission" date="2014-11" db="EMBL/GenBank/DDBJ databases">
        <authorList>
            <person name="Amaro Gonzalez C."/>
        </authorList>
    </citation>
    <scope>NUCLEOTIDE SEQUENCE</scope>
</reference>
<protein>
    <submittedName>
        <fullName evidence="1">Uncharacterized protein</fullName>
    </submittedName>
</protein>